<dbReference type="InterPro" id="IPR025659">
    <property type="entry name" value="Tubby-like_C"/>
</dbReference>
<reference evidence="3" key="1">
    <citation type="journal article" date="2019" name="Int. J. Syst. Evol. Microbiol.">
        <title>The Global Catalogue of Microorganisms (GCM) 10K type strain sequencing project: providing services to taxonomists for standard genome sequencing and annotation.</title>
        <authorList>
            <consortium name="The Broad Institute Genomics Platform"/>
            <consortium name="The Broad Institute Genome Sequencing Center for Infectious Disease"/>
            <person name="Wu L."/>
            <person name="Ma J."/>
        </authorList>
    </citation>
    <scope>NUCLEOTIDE SEQUENCE [LARGE SCALE GENOMIC DNA]</scope>
    <source>
        <strain evidence="3">2902at01</strain>
    </source>
</reference>
<keyword evidence="3" id="KW-1185">Reference proteome</keyword>
<dbReference type="SUPFAM" id="SSF54518">
    <property type="entry name" value="Tubby C-terminal domain-like"/>
    <property type="match status" value="1"/>
</dbReference>
<proteinExistence type="inferred from homology"/>
<dbReference type="Gene3D" id="2.40.160.200">
    <property type="entry name" value="LURP1-related"/>
    <property type="match status" value="1"/>
</dbReference>
<gene>
    <name evidence="2" type="ORF">ACFOX0_07985</name>
</gene>
<sequence>MYLIRERLFDIGDDYDITDDSGRTVFHVDGKLLSPRDRLVIEDPAGNEVASVHRQLIALRRTYTIKVGGEKAAEVRKKLLTPFRDKYTIDVPGPHDLEIRGDLLDHEFTVERDGREVASVSKRWLTIRDTYAVKIVPDEDHLLILAAVLAVDLAMSRAEKEREDKAAKERD</sequence>
<dbReference type="Proteomes" id="UP001595868">
    <property type="component" value="Unassembled WGS sequence"/>
</dbReference>
<name>A0ABV8KIG7_9ACTN</name>
<organism evidence="2 3">
    <name type="scientific">Micromonospora zhanjiangensis</name>
    <dbReference type="NCBI Taxonomy" id="1522057"/>
    <lineage>
        <taxon>Bacteria</taxon>
        <taxon>Bacillati</taxon>
        <taxon>Actinomycetota</taxon>
        <taxon>Actinomycetes</taxon>
        <taxon>Micromonosporales</taxon>
        <taxon>Micromonosporaceae</taxon>
        <taxon>Micromonospora</taxon>
    </lineage>
</organism>
<evidence type="ECO:0000313" key="3">
    <source>
        <dbReference type="Proteomes" id="UP001595868"/>
    </source>
</evidence>
<protein>
    <submittedName>
        <fullName evidence="2">LURP-one-related/scramblase family protein</fullName>
    </submittedName>
</protein>
<dbReference type="EMBL" id="JBHSBN010000004">
    <property type="protein sequence ID" value="MFC4105874.1"/>
    <property type="molecule type" value="Genomic_DNA"/>
</dbReference>
<comment type="caution">
    <text evidence="2">The sequence shown here is derived from an EMBL/GenBank/DDBJ whole genome shotgun (WGS) entry which is preliminary data.</text>
</comment>
<evidence type="ECO:0000256" key="1">
    <source>
        <dbReference type="ARBA" id="ARBA00005437"/>
    </source>
</evidence>
<dbReference type="InterPro" id="IPR038595">
    <property type="entry name" value="LOR_sf"/>
</dbReference>
<dbReference type="Pfam" id="PF04525">
    <property type="entry name" value="LOR"/>
    <property type="match status" value="1"/>
</dbReference>
<dbReference type="InterPro" id="IPR007612">
    <property type="entry name" value="LOR"/>
</dbReference>
<dbReference type="RefSeq" id="WP_377543196.1">
    <property type="nucleotide sequence ID" value="NZ_JBHSBN010000004.1"/>
</dbReference>
<evidence type="ECO:0000313" key="2">
    <source>
        <dbReference type="EMBL" id="MFC4105874.1"/>
    </source>
</evidence>
<accession>A0ABV8KIG7</accession>
<comment type="similarity">
    <text evidence="1">Belongs to the LOR family.</text>
</comment>